<protein>
    <submittedName>
        <fullName evidence="1">Glycoside hydrolase family 18 protein</fullName>
    </submittedName>
</protein>
<evidence type="ECO:0000313" key="1">
    <source>
        <dbReference type="EMBL" id="QZE13179.1"/>
    </source>
</evidence>
<name>A0AC61NQV2_9BACT</name>
<dbReference type="EMBL" id="CP081303">
    <property type="protein sequence ID" value="QZE13179.1"/>
    <property type="molecule type" value="Genomic_DNA"/>
</dbReference>
<gene>
    <name evidence="1" type="ORF">K4L44_11330</name>
</gene>
<keyword evidence="2" id="KW-1185">Reference proteome</keyword>
<accession>A0AC61NQV2</accession>
<keyword evidence="1" id="KW-0378">Hydrolase</keyword>
<evidence type="ECO:0000313" key="2">
    <source>
        <dbReference type="Proteomes" id="UP000826212"/>
    </source>
</evidence>
<reference evidence="1" key="1">
    <citation type="submission" date="2021-08" db="EMBL/GenBank/DDBJ databases">
        <title>Novel anaerobic bacterium isolated from sea squirt in East Sea, Republic of Korea.</title>
        <authorList>
            <person name="Nguyen T.H."/>
            <person name="Li Z."/>
            <person name="Lee Y.-J."/>
            <person name="Ko J."/>
            <person name="Kim S.-G."/>
        </authorList>
    </citation>
    <scope>NUCLEOTIDE SEQUENCE</scope>
    <source>
        <strain evidence="1">KCTC 25031</strain>
    </source>
</reference>
<sequence>MSKTLRYILYCFTIIIIQSCIQDVKKDAVLTTASILKKNNPHLNRDYHATIQDNNIVWDAKKELFKKDIIVTFRHSGDTMIPQSNTPFNLSKKIDLCVISDSINTNKATHTPYHFKFRNPVPKVKRRWSNLRFKKSSKTDQRLIIGYFPSWLESTPTPNSKLREVPGWINHLFIAFAKPEMRYKKKSYSLKHTGLQFHYPHKQAGTILKNSIKVLHAKGIKVLLSIGGGTYCNDLNLKKIHWREIKNFVDDMGFDGIDWDIEPKGSFYRVGEKKYISYYIEVIRKSRKYFPQKKYIIACAPSGVGALGGRINNDPTSPFAYEKRNLRTQESDYFLRKNTTEDKRHKSISLYGFRSTGHMIPVIKRVGYLIDIIAYQGYNIGVAKNREILYDSYAYYGGKYGFSVAAGTHVPLEGWGPFYKYGKKDVANLSKHIAQNQYGGSKDGLMVWHLLRKESFLNNRKMAQFWRKLKWNIWGGSSADGYQFLYIADRIFKGDNTTHTLSIANNYPKEYFTTIKKLKSRKKISVWSQNRYYSKGDMVSFNGIIWKANNYNVNQMPKYNPMNPWIAF</sequence>
<proteinExistence type="predicted"/>
<organism evidence="1 2">
    <name type="scientific">Halosquirtibacter laminarini</name>
    <dbReference type="NCBI Taxonomy" id="3374600"/>
    <lineage>
        <taxon>Bacteria</taxon>
        <taxon>Pseudomonadati</taxon>
        <taxon>Bacteroidota</taxon>
        <taxon>Bacteroidia</taxon>
        <taxon>Marinilabiliales</taxon>
        <taxon>Prolixibacteraceae</taxon>
        <taxon>Halosquirtibacter</taxon>
    </lineage>
</organism>
<dbReference type="Proteomes" id="UP000826212">
    <property type="component" value="Chromosome"/>
</dbReference>